<dbReference type="STRING" id="504472.Slin_2797"/>
<dbReference type="RefSeq" id="WP_012927342.1">
    <property type="nucleotide sequence ID" value="NC_013730.1"/>
</dbReference>
<gene>
    <name evidence="5" type="ordered locus">Slin_2797</name>
</gene>
<dbReference type="Gene3D" id="3.40.50.10390">
    <property type="entry name" value="Gingipain r, domain 1"/>
    <property type="match status" value="1"/>
</dbReference>
<dbReference type="InterPro" id="IPR029031">
    <property type="entry name" value="Gingipain_N_sf"/>
</dbReference>
<protein>
    <recommendedName>
        <fullName evidence="7">Gingipain domain-containing protein</fullName>
    </recommendedName>
</protein>
<dbReference type="EMBL" id="CP001769">
    <property type="protein sequence ID" value="ADB38812.1"/>
    <property type="molecule type" value="Genomic_DNA"/>
</dbReference>
<feature type="domain" description="FlgD/Vpr Ig-like" evidence="4">
    <location>
        <begin position="1255"/>
        <end position="1318"/>
    </location>
</feature>
<evidence type="ECO:0008006" key="7">
    <source>
        <dbReference type="Google" id="ProtNLM"/>
    </source>
</evidence>
<dbReference type="Pfam" id="PF01364">
    <property type="entry name" value="Peptidase_C25"/>
    <property type="match status" value="1"/>
</dbReference>
<dbReference type="HOGENOM" id="CLU_003069_0_0_10"/>
<accession>D2QJ99</accession>
<dbReference type="eggNOG" id="COG1572">
    <property type="taxonomic scope" value="Bacteria"/>
</dbReference>
<dbReference type="KEGG" id="sli:Slin_2797"/>
<dbReference type="GO" id="GO:0006508">
    <property type="term" value="P:proteolysis"/>
    <property type="evidence" value="ECO:0007669"/>
    <property type="project" value="InterPro"/>
</dbReference>
<keyword evidence="1 2" id="KW-0732">Signal</keyword>
<dbReference type="InterPro" id="IPR001769">
    <property type="entry name" value="Gingipain"/>
</dbReference>
<dbReference type="CDD" id="cd02258">
    <property type="entry name" value="Peptidase_C25_N"/>
    <property type="match status" value="1"/>
</dbReference>
<dbReference type="InterPro" id="IPR025965">
    <property type="entry name" value="FlgD/Vpr_Ig-like"/>
</dbReference>
<feature type="domain" description="Gingipain" evidence="3">
    <location>
        <begin position="409"/>
        <end position="769"/>
    </location>
</feature>
<feature type="signal peptide" evidence="2">
    <location>
        <begin position="1"/>
        <end position="22"/>
    </location>
</feature>
<name>D2QJ99_SPILD</name>
<proteinExistence type="predicted"/>
<reference evidence="5 6" key="1">
    <citation type="journal article" date="2010" name="Stand. Genomic Sci.">
        <title>Complete genome sequence of Spirosoma linguale type strain (1).</title>
        <authorList>
            <person name="Lail K."/>
            <person name="Sikorski J."/>
            <person name="Saunders E."/>
            <person name="Lapidus A."/>
            <person name="Glavina Del Rio T."/>
            <person name="Copeland A."/>
            <person name="Tice H."/>
            <person name="Cheng J.-F."/>
            <person name="Lucas S."/>
            <person name="Nolan M."/>
            <person name="Bruce D."/>
            <person name="Goodwin L."/>
            <person name="Pitluck S."/>
            <person name="Ivanova N."/>
            <person name="Mavromatis K."/>
            <person name="Ovchinnikova G."/>
            <person name="Pati A."/>
            <person name="Chen A."/>
            <person name="Palaniappan K."/>
            <person name="Land M."/>
            <person name="Hauser L."/>
            <person name="Chang Y.-J."/>
            <person name="Jeffries C.D."/>
            <person name="Chain P."/>
            <person name="Brettin T."/>
            <person name="Detter J.C."/>
            <person name="Schuetze A."/>
            <person name="Rohde M."/>
            <person name="Tindall B.J."/>
            <person name="Goeker M."/>
            <person name="Bristow J."/>
            <person name="Eisen J.A."/>
            <person name="Markowitz V."/>
            <person name="Hugenholtz P."/>
            <person name="Kyrpides N.C."/>
            <person name="Klenk H.-P."/>
            <person name="Chen F."/>
        </authorList>
    </citation>
    <scope>NUCLEOTIDE SEQUENCE [LARGE SCALE GENOMIC DNA]</scope>
    <source>
        <strain evidence="6">ATCC 33905 / DSM 74 / LMG 10896 / Claus 1</strain>
    </source>
</reference>
<dbReference type="Gene3D" id="2.60.40.4070">
    <property type="match status" value="1"/>
</dbReference>
<evidence type="ECO:0000259" key="3">
    <source>
        <dbReference type="Pfam" id="PF01364"/>
    </source>
</evidence>
<dbReference type="GO" id="GO:0008234">
    <property type="term" value="F:cysteine-type peptidase activity"/>
    <property type="evidence" value="ECO:0007669"/>
    <property type="project" value="InterPro"/>
</dbReference>
<evidence type="ECO:0000259" key="4">
    <source>
        <dbReference type="Pfam" id="PF13860"/>
    </source>
</evidence>
<dbReference type="Proteomes" id="UP000002028">
    <property type="component" value="Chromosome"/>
</dbReference>
<evidence type="ECO:0000256" key="1">
    <source>
        <dbReference type="ARBA" id="ARBA00022729"/>
    </source>
</evidence>
<feature type="chain" id="PRO_5003033910" description="Gingipain domain-containing protein" evidence="2">
    <location>
        <begin position="23"/>
        <end position="1343"/>
    </location>
</feature>
<evidence type="ECO:0000256" key="2">
    <source>
        <dbReference type="SAM" id="SignalP"/>
    </source>
</evidence>
<organism evidence="5 6">
    <name type="scientific">Spirosoma linguale (strain ATCC 33905 / DSM 74 / LMG 10896 / Claus 1)</name>
    <dbReference type="NCBI Taxonomy" id="504472"/>
    <lineage>
        <taxon>Bacteria</taxon>
        <taxon>Pseudomonadati</taxon>
        <taxon>Bacteroidota</taxon>
        <taxon>Cytophagia</taxon>
        <taxon>Cytophagales</taxon>
        <taxon>Cytophagaceae</taxon>
        <taxon>Spirosoma</taxon>
    </lineage>
</organism>
<evidence type="ECO:0000313" key="5">
    <source>
        <dbReference type="EMBL" id="ADB38812.1"/>
    </source>
</evidence>
<dbReference type="SUPFAM" id="SSF52129">
    <property type="entry name" value="Caspase-like"/>
    <property type="match status" value="1"/>
</dbReference>
<sequence length="1343" mass="148566">MSSSFVRALLLLLIGYPLTMRAQSDINNSDPTRWIDYSRSYIKLSITEDGIYRISPAELRLAGVPINQLNSQTLQLFHRSVEQAIYVRGEADGRFDDGDFLEFYGRRNDGVADSLLYHPSSAQPHPYYSLFSDTTAYFLTWGADKVGKRMAAYTDSLGAGLTPEPFHWAEEVRLFTDNYPGWPNGITPKIEYSYYEAGEGYTGTIQRKDNPFSLTFSLTNTVRNGPNPQVAVLLVGRDYTNHRVDCLLGPTPDNLRLADSSRFTTYDNARLQPLLIWPDVGTDGRLVVSTVSRGENNTIDNYSVSYIRIRYPQAFVSNGQQEQAFQLTTNPVGRSLIRVTNLTPNIRFWDITDPTNPIQLSQSIRSDSAGLTIRNTETARTLFSTSRPKRVSKLLPIHFTDLSSRSPTYVIITHEALMTPLTDSLTGRVTNAIQSYAAYRASVAGGTHDTLTITMQQLIDQYNYGERSPLAIQQFMNQMRQQNPEHLRYLLLIGRARSTPGVRNNPSQSGLDMVMTAGYPGSDGLLTAGPDGVPAIPTGRINAGTPQEVMNYLNKVKEYESQADDAGWRKSLLHLSGGLSWGERDLFRQLVDSYRLTVTAESLGAQASTVSKKTDNPVEFISLAKQVNEGVGLMTFFGHSGLAITDLAIGFCSDDALGYRNKGRYPLLLVNGCAIGNFFFGRPTLATDWVLTPNRGAIAALATSHLGQTDVMHRYTTAFYSLLADSAQLNKSIGQLQQETIRRVLASSIDGRDLANCQQMVLQGDPAIRPFPFSTPDYALATGGLTIHGKTQSENGQPLTTLSDSVQILAIVQNAGLYRNRPLPVRVRRWVNGRESGVFNLIVSRSVAFRDTLVISFPNERDTAGENEFEVTINPADSPLAQTERNQTNNQARTRLIIPGQNPVLIYPPSNGIVQSAAIRLTASYPSTEPYLADIEFDSTANFTSSFRQTWRITATNNISIPVTLSAPHRSYYWRVRLADSTVSGQTDIWSTGSFVYSPASMAEGLPEGQLWLATSLPPNVQQGDIVPVQALFTNLSPAPFSDSLVVQQTVYAAGLTTPQTQRWTVPPPVHRDTIRINTRIATGKLPGLNRVVLTVNPRLQPEYSFINNTLDLLLPVQPDQIGPLLEVAIDGARLTDGAVVSAHPIIDLLLIDENRSLIRQDTLGLALYLQGPELTAVFKRLSWSGSITRPAIGTNEFKIRYTSPLLAEGTYRLLATGRDIVGNLAVPYQVNFRVINERKLANLTVYPNPFRDRALFSVHLTGEQAPAKLTIQLFNLAGQPVRQISLSPRIGLNECVWDGRDETGNLLPAGVYLYTINLYDTFNWPISESLSPKLSGRLILLR</sequence>
<dbReference type="InterPro" id="IPR029030">
    <property type="entry name" value="Caspase-like_dom_sf"/>
</dbReference>
<dbReference type="Pfam" id="PF13860">
    <property type="entry name" value="FlgD_ig"/>
    <property type="match status" value="1"/>
</dbReference>
<keyword evidence="6" id="KW-1185">Reference proteome</keyword>
<dbReference type="Gene3D" id="3.40.50.1460">
    <property type="match status" value="1"/>
</dbReference>
<evidence type="ECO:0000313" key="6">
    <source>
        <dbReference type="Proteomes" id="UP000002028"/>
    </source>
</evidence>